<evidence type="ECO:0000313" key="1">
    <source>
        <dbReference type="EMBL" id="EEG52995.1"/>
    </source>
</evidence>
<evidence type="ECO:0008006" key="3">
    <source>
        <dbReference type="Google" id="ProtNLM"/>
    </source>
</evidence>
<reference evidence="1 2" key="2">
    <citation type="submission" date="2009-02" db="EMBL/GenBank/DDBJ databases">
        <title>Draft genome sequence of Clostridium asparagiforme (DSM 15981).</title>
        <authorList>
            <person name="Sudarsanam P."/>
            <person name="Ley R."/>
            <person name="Guruge J."/>
            <person name="Turnbaugh P.J."/>
            <person name="Mahowald M."/>
            <person name="Liep D."/>
            <person name="Gordon J."/>
        </authorList>
    </citation>
    <scope>NUCLEOTIDE SEQUENCE [LARGE SCALE GENOMIC DNA]</scope>
    <source>
        <strain evidence="1 2">DSM 15981</strain>
    </source>
</reference>
<dbReference type="EMBL" id="ACCJ01000409">
    <property type="protein sequence ID" value="EEG52995.1"/>
    <property type="molecule type" value="Genomic_DNA"/>
</dbReference>
<reference evidence="1 2" key="1">
    <citation type="submission" date="2009-01" db="EMBL/GenBank/DDBJ databases">
        <authorList>
            <person name="Fulton L."/>
            <person name="Clifton S."/>
            <person name="Fulton B."/>
            <person name="Xu J."/>
            <person name="Minx P."/>
            <person name="Pepin K.H."/>
            <person name="Johnson M."/>
            <person name="Bhonagiri V."/>
            <person name="Nash W.E."/>
            <person name="Mardis E.R."/>
            <person name="Wilson R.K."/>
        </authorList>
    </citation>
    <scope>NUCLEOTIDE SEQUENCE [LARGE SCALE GENOMIC DNA]</scope>
    <source>
        <strain evidence="1 2">DSM 15981</strain>
    </source>
</reference>
<dbReference type="Pfam" id="PF01257">
    <property type="entry name" value="2Fe-2S_thioredx"/>
    <property type="match status" value="1"/>
</dbReference>
<dbReference type="Gene3D" id="3.40.30.10">
    <property type="entry name" value="Glutaredoxin"/>
    <property type="match status" value="1"/>
</dbReference>
<dbReference type="HOGENOM" id="CLU_177584_0_0_9"/>
<keyword evidence="2" id="KW-1185">Reference proteome</keyword>
<dbReference type="CDD" id="cd02980">
    <property type="entry name" value="TRX_Fd_family"/>
    <property type="match status" value="1"/>
</dbReference>
<organism evidence="1 2">
    <name type="scientific">[Clostridium] asparagiforme DSM 15981</name>
    <dbReference type="NCBI Taxonomy" id="518636"/>
    <lineage>
        <taxon>Bacteria</taxon>
        <taxon>Bacillati</taxon>
        <taxon>Bacillota</taxon>
        <taxon>Clostridia</taxon>
        <taxon>Lachnospirales</taxon>
        <taxon>Lachnospiraceae</taxon>
        <taxon>Enterocloster</taxon>
    </lineage>
</organism>
<protein>
    <recommendedName>
        <fullName evidence="3">(2Fe-2S) ferredoxin domain-containing protein</fullName>
    </recommendedName>
</protein>
<dbReference type="Proteomes" id="UP000004756">
    <property type="component" value="Unassembled WGS sequence"/>
</dbReference>
<dbReference type="InterPro" id="IPR036249">
    <property type="entry name" value="Thioredoxin-like_sf"/>
</dbReference>
<gene>
    <name evidence="1" type="ORF">CLOSTASPAR_04946</name>
</gene>
<dbReference type="AlphaFoldDB" id="C0D6P9"/>
<proteinExistence type="predicted"/>
<evidence type="ECO:0000313" key="2">
    <source>
        <dbReference type="Proteomes" id="UP000004756"/>
    </source>
</evidence>
<name>C0D6P9_9FIRM</name>
<comment type="caution">
    <text evidence="1">The sequence shown here is derived from an EMBL/GenBank/DDBJ whole genome shotgun (WGS) entry which is preliminary data.</text>
</comment>
<accession>C0D6P9</accession>
<dbReference type="SUPFAM" id="SSF52833">
    <property type="entry name" value="Thioredoxin-like"/>
    <property type="match status" value="1"/>
</dbReference>
<sequence>MCDNRTIFGVTPESRLTIKKRRKLGMKVTICIGSACHLKGSREIIEKLQQLVAQNGLSGKVDLNGSFCSGNCDHGVCVTVEDQLFSLKPEDTEEFFNNEILGRV</sequence>